<evidence type="ECO:0000256" key="3">
    <source>
        <dbReference type="ARBA" id="ARBA00023237"/>
    </source>
</evidence>
<dbReference type="GO" id="GO:0009279">
    <property type="term" value="C:cell outer membrane"/>
    <property type="evidence" value="ECO:0007669"/>
    <property type="project" value="UniProtKB-SubCell"/>
</dbReference>
<dbReference type="InterPro" id="IPR050330">
    <property type="entry name" value="Bact_OuterMem_StrucFunc"/>
</dbReference>
<proteinExistence type="predicted"/>
<dbReference type="InterPro" id="IPR036737">
    <property type="entry name" value="OmpA-like_sf"/>
</dbReference>
<dbReference type="PATRIC" id="fig|1184267.3.peg.721"/>
<evidence type="ECO:0000256" key="2">
    <source>
        <dbReference type="ARBA" id="ARBA00023136"/>
    </source>
</evidence>
<evidence type="ECO:0000313" key="7">
    <source>
        <dbReference type="Proteomes" id="UP000012040"/>
    </source>
</evidence>
<dbReference type="SUPFAM" id="SSF103088">
    <property type="entry name" value="OmpA-like"/>
    <property type="match status" value="1"/>
</dbReference>
<dbReference type="EMBL" id="CP003537">
    <property type="protein sequence ID" value="AGH94932.1"/>
    <property type="molecule type" value="Genomic_DNA"/>
</dbReference>
<dbReference type="HOGENOM" id="CLU_467460_0_0_7"/>
<protein>
    <recommendedName>
        <fullName evidence="5">OmpA-like domain-containing protein</fullName>
    </recommendedName>
</protein>
<keyword evidence="7" id="KW-1185">Reference proteome</keyword>
<organism evidence="6 7">
    <name type="scientific">Pseudobdellovibrio exovorus JSS</name>
    <dbReference type="NCBI Taxonomy" id="1184267"/>
    <lineage>
        <taxon>Bacteria</taxon>
        <taxon>Pseudomonadati</taxon>
        <taxon>Bdellovibrionota</taxon>
        <taxon>Bdellovibrionia</taxon>
        <taxon>Bdellovibrionales</taxon>
        <taxon>Pseudobdellovibrionaceae</taxon>
        <taxon>Pseudobdellovibrio</taxon>
    </lineage>
</organism>
<dbReference type="Proteomes" id="UP000012040">
    <property type="component" value="Chromosome"/>
</dbReference>
<gene>
    <name evidence="6" type="ORF">A11Q_712</name>
</gene>
<dbReference type="InterPro" id="IPR006665">
    <property type="entry name" value="OmpA-like"/>
</dbReference>
<dbReference type="Pfam" id="PF13557">
    <property type="entry name" value="Phenol_MetA_deg"/>
    <property type="match status" value="1"/>
</dbReference>
<keyword evidence="2 4" id="KW-0472">Membrane</keyword>
<evidence type="ECO:0000256" key="4">
    <source>
        <dbReference type="PROSITE-ProRule" id="PRU00473"/>
    </source>
</evidence>
<evidence type="ECO:0000259" key="5">
    <source>
        <dbReference type="PROSITE" id="PS51123"/>
    </source>
</evidence>
<accession>M4V6D1</accession>
<dbReference type="PRINTS" id="PR01021">
    <property type="entry name" value="OMPADOMAIN"/>
</dbReference>
<sequence>MSPVTQFVKKIKICEDSNMTKITTSMIFLVLLITGTAQANVIGTAYQNFNPSISGTDFTTVHSTRPVKPCMCNLGVFFNYAKNTLTYSDTFYQTNQDLKGVRANDFLVGGDLYGAFGITENWDIGVALPFVVTAKNDDPYGVAYFDKFGLTEVRPMTKYRFYGDDQGGWAVIVSANFNIIKDDPFAGNNPGPTFNIELAADTTTDSGMRLAGNIGYRKRNSGSQLTSPSTGLPPPFQPFNDAFIYSAALAKNFDSIKSDLIAELKGSISGRTNDDSVKKSQQALELGLGIKHDVSNTFNIHAGLGTKLADAQATPDIRAYAGINFQVGPMCSDEPAPSEIVIEMPIAVVQNHPVGVSSVTALNMPVSALNPTDYAAYRWKIGPTPQMNCYSEEGYSAEVDGQMPIVTDIGPIPDGGITLCAVAKNLGGYWQPFTDPTIINWTKGSAPVAVVQNHPVGVSDAIDLNMPVTAQNPADYAAYRWKIGSTPEMNCYDAFGYSDEISGERPIITHIGEIPDGGITLCAVAKSLGGVWQPFEAPTIIMWEKKKGYELFRLNANVLFDFDKDELQPRSYGELEKINRHLNRKPFTKAIIEGHTDSKGSDAYNLDLSRRRAITVKNHMVKTYGFDPDKFATQGMGEGYPVDTNETDEGRANNRRVEFKIYRK</sequence>
<keyword evidence="3" id="KW-0998">Cell outer membrane</keyword>
<dbReference type="CDD" id="cd07185">
    <property type="entry name" value="OmpA_C-like"/>
    <property type="match status" value="1"/>
</dbReference>
<dbReference type="Pfam" id="PF00691">
    <property type="entry name" value="OmpA"/>
    <property type="match status" value="1"/>
</dbReference>
<dbReference type="PANTHER" id="PTHR30329:SF21">
    <property type="entry name" value="LIPOPROTEIN YIAD-RELATED"/>
    <property type="match status" value="1"/>
</dbReference>
<comment type="subcellular location">
    <subcellularLocation>
        <location evidence="1">Cell outer membrane</location>
    </subcellularLocation>
</comment>
<dbReference type="KEGG" id="bex:A11Q_712"/>
<dbReference type="InterPro" id="IPR025737">
    <property type="entry name" value="FApF"/>
</dbReference>
<dbReference type="AlphaFoldDB" id="M4V6D1"/>
<dbReference type="Gene3D" id="3.30.1330.60">
    <property type="entry name" value="OmpA-like domain"/>
    <property type="match status" value="1"/>
</dbReference>
<name>M4V6D1_9BACT</name>
<evidence type="ECO:0000256" key="1">
    <source>
        <dbReference type="ARBA" id="ARBA00004442"/>
    </source>
</evidence>
<feature type="domain" description="OmpA-like" evidence="5">
    <location>
        <begin position="547"/>
        <end position="664"/>
    </location>
</feature>
<reference evidence="6 7" key="1">
    <citation type="journal article" date="2013" name="ISME J.">
        <title>By their genes ye shall know them: genomic signatures of predatory bacteria.</title>
        <authorList>
            <person name="Pasternak Z."/>
            <person name="Pietrokovski S."/>
            <person name="Rotem O."/>
            <person name="Gophna U."/>
            <person name="Lurie-Weinberger M.N."/>
            <person name="Jurkevitch E."/>
        </authorList>
    </citation>
    <scope>NUCLEOTIDE SEQUENCE [LARGE SCALE GENOMIC DNA]</scope>
    <source>
        <strain evidence="6 7">JSS</strain>
    </source>
</reference>
<dbReference type="InterPro" id="IPR006664">
    <property type="entry name" value="OMP_bac"/>
</dbReference>
<evidence type="ECO:0000313" key="6">
    <source>
        <dbReference type="EMBL" id="AGH94932.1"/>
    </source>
</evidence>
<dbReference type="PANTHER" id="PTHR30329">
    <property type="entry name" value="STATOR ELEMENT OF FLAGELLAR MOTOR COMPLEX"/>
    <property type="match status" value="1"/>
</dbReference>
<dbReference type="eggNOG" id="COG2885">
    <property type="taxonomic scope" value="Bacteria"/>
</dbReference>
<dbReference type="STRING" id="1184267.A11Q_712"/>
<dbReference type="PROSITE" id="PS51123">
    <property type="entry name" value="OMPA_2"/>
    <property type="match status" value="1"/>
</dbReference>